<accession>A0A7J7XGN6</accession>
<sequence length="1353" mass="144245">MPQATQLQFSPSGQSSDQPTPNYQDKAGTPASRETLLQQPDKGKIPRLRQVVESKAFRNILVDEMDMMQSRAATLIQANWRGHQLRQKLITQMLTAKGVQAAWRRFKTRRRLGAEKKTRVDEENIPYHPPQQVRFHPSEEDRYLPAPPVMVNKETQFPSDDSLAACAHELALLQPSGVPPPGMPAPCATGGPSITFVPHQTVSIRLPCPVSLSAKYHPCLLTRTIRSTSLLHLEGDMTNTKPATARASKAGALGPPCGRIAQTLHGPPKAQTQAQVEAEVLRAPPQTGPPSVMTKTPLKSCLASMMNKSIPQPSPTPTVTTAKTPPQLDSAVPVAKTTLQSCLAAILNKIPPQPCPIPTMVTSTPPQPCLAAPVTKTPAQMRPTVLVTSTAPQTQPAAMTSIFKPPTQTCPIPVTTKTLPQVHPTATMSKSLLHTCPVATTAKTPSQMLPGASTTKTPTQTRMAAMITKTPAQLRSVATVLRSLCLPPPADGNPKASPPAAVEDGIPNASSQTNLNRPSAKAVVSGSQVAGTVKVSSHSHLTEGKVKCWPPAHLGAGAPKAPARPFSEAEKIRAFSQKQVRIATMSNTSVAEDRSKVLSKARLKTDVMKLQSQVGVPVEMAVVLPQAHLGTCPAKPLPRAQKATCSTTASPQRHMLAKQTRAPPQANIVRCLSKPPSQAHPPAKLTTAPSLAHPGTCPTKTQSQAHLTTEVIKVQSQAHLPARLTKAQSQAQLVRETAKCLYAAHQATELSSKARSQPLLAGFKASTQPHQHAGSLGTLSRAKPEDRLTQLPAHSCAQSKATKGPCQGASKTPSMLVPLLASTGPSTCNVESWGDSRATLAPPSATSPAAPCQEELGAAQLASLCAELATVLGSQEDIRALLEKALPQGEVRAALNQALSKEILGTTMAKALPQGMLGTALVKALSWGELGTALSCALSRGELQAELTKAIQGRLVDVLCKVLTEEDRAALSQAVCQGELGTVLSQSLSQAALLTGLVLPKATSKTLGSGMMVTPVPVEVDSRESRSTARGPTMGCVRPQLSKGPVDAGVAGGQTWNSAIPGAAIGPMEGAKTPCGAWKPARCDVPWAAMVREALVDPRQCGELVTSVQTVEKIIVQAVVVIQACARGYLVRRTIKVWHRWAVVIQAAWRGYCVRRNLAQLLKAATVIQATWRGYSIRRNRNRAQQVLLPRTWAEASGRTTSTSDHRCFQACQPGDCTLCQSLRPRLGTPPSAVMLMGSSPRTCHMCGHTQPTRVVQGMGRGTTGQAVRLWDQDTQPSPQGPQQPRGQNKAATVIQSIWRGVQVRRRLMEKQAAAKRLQSNWRGHYTRSSLTTDALLRPAAWDNPQNTQWPGV</sequence>
<feature type="region of interest" description="Disordered" evidence="2">
    <location>
        <begin position="1"/>
        <end position="44"/>
    </location>
</feature>
<dbReference type="VEuPathDB" id="HostDB:GeneID_118657568"/>
<evidence type="ECO:0000313" key="3">
    <source>
        <dbReference type="EMBL" id="KAF6348863.1"/>
    </source>
</evidence>
<evidence type="ECO:0000313" key="4">
    <source>
        <dbReference type="Proteomes" id="UP000527355"/>
    </source>
</evidence>
<dbReference type="CDD" id="cd23767">
    <property type="entry name" value="IQCD"/>
    <property type="match status" value="5"/>
</dbReference>
<keyword evidence="1" id="KW-0677">Repeat</keyword>
<feature type="region of interest" description="Disordered" evidence="2">
    <location>
        <begin position="791"/>
        <end position="810"/>
    </location>
</feature>
<dbReference type="SUPFAM" id="SSF52540">
    <property type="entry name" value="P-loop containing nucleoside triphosphate hydrolases"/>
    <property type="match status" value="3"/>
</dbReference>
<proteinExistence type="predicted"/>
<dbReference type="InterPro" id="IPR052318">
    <property type="entry name" value="CellDiv_DevSignal_Domain"/>
</dbReference>
<dbReference type="FunFam" id="1.20.5.190:FF:000041">
    <property type="entry name" value="IQ motif containing N"/>
    <property type="match status" value="1"/>
</dbReference>
<dbReference type="Gene3D" id="1.20.5.190">
    <property type="match status" value="3"/>
</dbReference>
<evidence type="ECO:0000256" key="1">
    <source>
        <dbReference type="ARBA" id="ARBA00022737"/>
    </source>
</evidence>
<reference evidence="3 4" key="1">
    <citation type="journal article" date="2020" name="Nature">
        <title>Six reference-quality genomes reveal evolution of bat adaptations.</title>
        <authorList>
            <person name="Jebb D."/>
            <person name="Huang Z."/>
            <person name="Pippel M."/>
            <person name="Hughes G.M."/>
            <person name="Lavrichenko K."/>
            <person name="Devanna P."/>
            <person name="Winkler S."/>
            <person name="Jermiin L.S."/>
            <person name="Skirmuntt E.C."/>
            <person name="Katzourakis A."/>
            <person name="Burkitt-Gray L."/>
            <person name="Ray D.A."/>
            <person name="Sullivan K.A.M."/>
            <person name="Roscito J.G."/>
            <person name="Kirilenko B.M."/>
            <person name="Davalos L.M."/>
            <person name="Corthals A.P."/>
            <person name="Power M.L."/>
            <person name="Jones G."/>
            <person name="Ransome R.D."/>
            <person name="Dechmann D.K.N."/>
            <person name="Locatelli A.G."/>
            <person name="Puechmaille S.J."/>
            <person name="Fedrigo O."/>
            <person name="Jarvis E.D."/>
            <person name="Hiller M."/>
            <person name="Vernes S.C."/>
            <person name="Myers E.W."/>
            <person name="Teeling E.C."/>
        </authorList>
    </citation>
    <scope>NUCLEOTIDE SEQUENCE [LARGE SCALE GENOMIC DNA]</scope>
    <source>
        <strain evidence="3">MMyoMyo1</strain>
        <tissue evidence="3">Flight muscle</tissue>
    </source>
</reference>
<feature type="compositionally biased region" description="Low complexity" evidence="2">
    <location>
        <begin position="1276"/>
        <end position="1288"/>
    </location>
</feature>
<feature type="region of interest" description="Disordered" evidence="2">
    <location>
        <begin position="1272"/>
        <end position="1292"/>
    </location>
</feature>
<dbReference type="PROSITE" id="PS50096">
    <property type="entry name" value="IQ"/>
    <property type="match status" value="6"/>
</dbReference>
<dbReference type="OrthoDB" id="252964at2759"/>
<dbReference type="EMBL" id="JABWUV010000006">
    <property type="protein sequence ID" value="KAF6348863.1"/>
    <property type="molecule type" value="Genomic_DNA"/>
</dbReference>
<dbReference type="SMART" id="SM00015">
    <property type="entry name" value="IQ"/>
    <property type="match status" value="7"/>
</dbReference>
<dbReference type="PANTHER" id="PTHR22590">
    <property type="entry name" value="MYOSIN MOTOR DOMAIN-CONTAINING PROTEIN"/>
    <property type="match status" value="1"/>
</dbReference>
<feature type="compositionally biased region" description="Polar residues" evidence="2">
    <location>
        <begin position="508"/>
        <end position="517"/>
    </location>
</feature>
<dbReference type="Proteomes" id="UP000527355">
    <property type="component" value="Unassembled WGS sequence"/>
</dbReference>
<gene>
    <name evidence="3" type="ORF">mMyoMyo1_006922</name>
</gene>
<comment type="caution">
    <text evidence="3">The sequence shown here is derived from an EMBL/GenBank/DDBJ whole genome shotgun (WGS) entry which is preliminary data.</text>
</comment>
<dbReference type="PANTHER" id="PTHR22590:SF2">
    <property type="entry name" value="IQ DOMAIN-CONTAINING PROTEIN N"/>
    <property type="match status" value="1"/>
</dbReference>
<dbReference type="Pfam" id="PF00612">
    <property type="entry name" value="IQ"/>
    <property type="match status" value="5"/>
</dbReference>
<name>A0A7J7XGN6_MYOMY</name>
<feature type="compositionally biased region" description="Polar residues" evidence="2">
    <location>
        <begin position="1"/>
        <end position="23"/>
    </location>
</feature>
<feature type="region of interest" description="Disordered" evidence="2">
    <location>
        <begin position="676"/>
        <end position="701"/>
    </location>
</feature>
<evidence type="ECO:0000256" key="2">
    <source>
        <dbReference type="SAM" id="MobiDB-lite"/>
    </source>
</evidence>
<keyword evidence="4" id="KW-1185">Reference proteome</keyword>
<feature type="region of interest" description="Disordered" evidence="2">
    <location>
        <begin position="488"/>
        <end position="517"/>
    </location>
</feature>
<dbReference type="InterPro" id="IPR000048">
    <property type="entry name" value="IQ_motif_EF-hand-BS"/>
</dbReference>
<organism evidence="3 4">
    <name type="scientific">Myotis myotis</name>
    <name type="common">Greater mouse-eared bat</name>
    <name type="synonym">Vespertilio myotis</name>
    <dbReference type="NCBI Taxonomy" id="51298"/>
    <lineage>
        <taxon>Eukaryota</taxon>
        <taxon>Metazoa</taxon>
        <taxon>Chordata</taxon>
        <taxon>Craniata</taxon>
        <taxon>Vertebrata</taxon>
        <taxon>Euteleostomi</taxon>
        <taxon>Mammalia</taxon>
        <taxon>Eutheria</taxon>
        <taxon>Laurasiatheria</taxon>
        <taxon>Chiroptera</taxon>
        <taxon>Yangochiroptera</taxon>
        <taxon>Vespertilionidae</taxon>
        <taxon>Myotis</taxon>
    </lineage>
</organism>
<dbReference type="InterPro" id="IPR027417">
    <property type="entry name" value="P-loop_NTPase"/>
</dbReference>
<protein>
    <submittedName>
        <fullName evidence="3">IQ motif containing N</fullName>
    </submittedName>
</protein>